<evidence type="ECO:0000313" key="2">
    <source>
        <dbReference type="Proteomes" id="UP001167160"/>
    </source>
</evidence>
<sequence>MAVLNIHERALPVPVAEAGALIDTLAGDDDLLWPAGRWPAMRLDGPLEVGARGGHGPVRYRVIAAVPSRWVRFSFTRPVGFHGFHEFAVFDATGGSTLRHTLAMRTRGLARLQWPLLYRPLHDALLEDCLDLAERRLAGRTSYPARWSPTVRMLRALASAGLR</sequence>
<comment type="caution">
    <text evidence="1">The sequence shown here is derived from an EMBL/GenBank/DDBJ whole genome shotgun (WGS) entry which is preliminary data.</text>
</comment>
<keyword evidence="2" id="KW-1185">Reference proteome</keyword>
<dbReference type="Proteomes" id="UP001167160">
    <property type="component" value="Unassembled WGS sequence"/>
</dbReference>
<reference evidence="1" key="1">
    <citation type="journal article" date="2023" name="Int. J. Syst. Evol. Microbiol.">
        <title>Streptomyces meridianus sp. nov. isolated from brackish water of the Tagus estuary in Alcochete, Portugal.</title>
        <authorList>
            <person name="Santos J.D.N."/>
            <person name="Klimek D."/>
            <person name="Calusinska M."/>
            <person name="Lobo Da Cunha A."/>
            <person name="Catita J."/>
            <person name="Goncalves H."/>
            <person name="Gonzalez I."/>
            <person name="Reyes F."/>
            <person name="Lage O.M."/>
        </authorList>
    </citation>
    <scope>NUCLEOTIDE SEQUENCE</scope>
    <source>
        <strain evidence="1">MTZ3.1</strain>
    </source>
</reference>
<proteinExistence type="predicted"/>
<name>A0ABT0X317_9ACTN</name>
<protein>
    <submittedName>
        <fullName evidence="1">SRPBCC family protein</fullName>
    </submittedName>
</protein>
<gene>
    <name evidence="1" type="ORF">M1E25_06065</name>
</gene>
<organism evidence="1 2">
    <name type="scientific">Streptomyces meridianus</name>
    <dbReference type="NCBI Taxonomy" id="2938945"/>
    <lineage>
        <taxon>Bacteria</taxon>
        <taxon>Bacillati</taxon>
        <taxon>Actinomycetota</taxon>
        <taxon>Actinomycetes</taxon>
        <taxon>Kitasatosporales</taxon>
        <taxon>Streptomycetaceae</taxon>
        <taxon>Streptomyces</taxon>
    </lineage>
</organism>
<dbReference type="EMBL" id="JAMQGM010000014">
    <property type="protein sequence ID" value="MCM2576924.1"/>
    <property type="molecule type" value="Genomic_DNA"/>
</dbReference>
<evidence type="ECO:0000313" key="1">
    <source>
        <dbReference type="EMBL" id="MCM2576924.1"/>
    </source>
</evidence>
<dbReference type="SUPFAM" id="SSF55961">
    <property type="entry name" value="Bet v1-like"/>
    <property type="match status" value="1"/>
</dbReference>
<accession>A0ABT0X317</accession>
<dbReference type="RefSeq" id="WP_251410799.1">
    <property type="nucleotide sequence ID" value="NZ_JAMQGM010000014.1"/>
</dbReference>